<evidence type="ECO:0000256" key="1">
    <source>
        <dbReference type="SAM" id="MobiDB-lite"/>
    </source>
</evidence>
<feature type="compositionally biased region" description="Acidic residues" evidence="1">
    <location>
        <begin position="121"/>
        <end position="140"/>
    </location>
</feature>
<dbReference type="Proteomes" id="UP001163046">
    <property type="component" value="Unassembled WGS sequence"/>
</dbReference>
<dbReference type="Pfam" id="PF10545">
    <property type="entry name" value="MADF_DNA_bdg"/>
    <property type="match status" value="1"/>
</dbReference>
<reference evidence="3" key="1">
    <citation type="submission" date="2023-01" db="EMBL/GenBank/DDBJ databases">
        <title>Genome assembly of the deep-sea coral Lophelia pertusa.</title>
        <authorList>
            <person name="Herrera S."/>
            <person name="Cordes E."/>
        </authorList>
    </citation>
    <scope>NUCLEOTIDE SEQUENCE</scope>
    <source>
        <strain evidence="3">USNM1676648</strain>
        <tissue evidence="3">Polyp</tissue>
    </source>
</reference>
<gene>
    <name evidence="3" type="ORF">OS493_033218</name>
</gene>
<name>A0A9X0CCZ5_9CNID</name>
<proteinExistence type="predicted"/>
<dbReference type="InterPro" id="IPR006578">
    <property type="entry name" value="MADF-dom"/>
</dbReference>
<accession>A0A9X0CCZ5</accession>
<dbReference type="OrthoDB" id="5988035at2759"/>
<comment type="caution">
    <text evidence="3">The sequence shown here is derived from an EMBL/GenBank/DDBJ whole genome shotgun (WGS) entry which is preliminary data.</text>
</comment>
<evidence type="ECO:0000259" key="2">
    <source>
        <dbReference type="Pfam" id="PF10545"/>
    </source>
</evidence>
<dbReference type="AlphaFoldDB" id="A0A9X0CCZ5"/>
<organism evidence="3 4">
    <name type="scientific">Desmophyllum pertusum</name>
    <dbReference type="NCBI Taxonomy" id="174260"/>
    <lineage>
        <taxon>Eukaryota</taxon>
        <taxon>Metazoa</taxon>
        <taxon>Cnidaria</taxon>
        <taxon>Anthozoa</taxon>
        <taxon>Hexacorallia</taxon>
        <taxon>Scleractinia</taxon>
        <taxon>Caryophylliina</taxon>
        <taxon>Caryophylliidae</taxon>
        <taxon>Desmophyllum</taxon>
    </lineage>
</organism>
<feature type="region of interest" description="Disordered" evidence="1">
    <location>
        <begin position="109"/>
        <end position="176"/>
    </location>
</feature>
<protein>
    <recommendedName>
        <fullName evidence="2">MADF domain-containing protein</fullName>
    </recommendedName>
</protein>
<sequence length="176" mass="20030">MAASDIKMDEKLAEAVRKYPVLYDKSCSHFKDSLKKHLGWEDVAKMAGLQSRIASPETRKKLKPKRFLKDVEEVKQSTSGPASPNRVCMYVCIRLHVVDRSNVKPRKTKSNVFNVDTNRSEDEEEEEEEDDQENDEDDADGSCSPAPRDESAISLNVKETKQSNVTGRAKFRKKPR</sequence>
<keyword evidence="4" id="KW-1185">Reference proteome</keyword>
<dbReference type="EMBL" id="MU827820">
    <property type="protein sequence ID" value="KAJ7322055.1"/>
    <property type="molecule type" value="Genomic_DNA"/>
</dbReference>
<evidence type="ECO:0000313" key="4">
    <source>
        <dbReference type="Proteomes" id="UP001163046"/>
    </source>
</evidence>
<feature type="domain" description="MADF" evidence="2">
    <location>
        <begin position="12"/>
        <end position="63"/>
    </location>
</feature>
<evidence type="ECO:0000313" key="3">
    <source>
        <dbReference type="EMBL" id="KAJ7322055.1"/>
    </source>
</evidence>